<feature type="region of interest" description="Disordered" evidence="1">
    <location>
        <begin position="122"/>
        <end position="143"/>
    </location>
</feature>
<dbReference type="EMBL" id="ML987200">
    <property type="protein sequence ID" value="KAF2245431.1"/>
    <property type="molecule type" value="Genomic_DNA"/>
</dbReference>
<accession>A0A6A6I503</accession>
<dbReference type="Proteomes" id="UP000800094">
    <property type="component" value="Unassembled WGS sequence"/>
</dbReference>
<dbReference type="RefSeq" id="XP_033680435.1">
    <property type="nucleotide sequence ID" value="XM_033836211.1"/>
</dbReference>
<evidence type="ECO:0000256" key="1">
    <source>
        <dbReference type="SAM" id="MobiDB-lite"/>
    </source>
</evidence>
<reference evidence="3" key="1">
    <citation type="journal article" date="2020" name="Stud. Mycol.">
        <title>101 Dothideomycetes genomes: a test case for predicting lifestyles and emergence of pathogens.</title>
        <authorList>
            <person name="Haridas S."/>
            <person name="Albert R."/>
            <person name="Binder M."/>
            <person name="Bloem J."/>
            <person name="Labutti K."/>
            <person name="Salamov A."/>
            <person name="Andreopoulos B."/>
            <person name="Baker S."/>
            <person name="Barry K."/>
            <person name="Bills G."/>
            <person name="Bluhm B."/>
            <person name="Cannon C."/>
            <person name="Castanera R."/>
            <person name="Culley D."/>
            <person name="Daum C."/>
            <person name="Ezra D."/>
            <person name="Gonzalez J."/>
            <person name="Henrissat B."/>
            <person name="Kuo A."/>
            <person name="Liang C."/>
            <person name="Lipzen A."/>
            <person name="Lutzoni F."/>
            <person name="Magnuson J."/>
            <person name="Mondo S."/>
            <person name="Nolan M."/>
            <person name="Ohm R."/>
            <person name="Pangilinan J."/>
            <person name="Park H.-J."/>
            <person name="Ramirez L."/>
            <person name="Alfaro M."/>
            <person name="Sun H."/>
            <person name="Tritt A."/>
            <person name="Yoshinaga Y."/>
            <person name="Zwiers L.-H."/>
            <person name="Turgeon B."/>
            <person name="Goodwin S."/>
            <person name="Spatafora J."/>
            <person name="Crous P."/>
            <person name="Grigoriev I."/>
        </authorList>
    </citation>
    <scope>NUCLEOTIDE SEQUENCE</scope>
    <source>
        <strain evidence="3">CBS 122368</strain>
    </source>
</reference>
<proteinExistence type="predicted"/>
<keyword evidence="2" id="KW-1133">Transmembrane helix</keyword>
<gene>
    <name evidence="3" type="ORF">BU26DRAFT_68464</name>
</gene>
<protein>
    <submittedName>
        <fullName evidence="3">Uncharacterized protein</fullName>
    </submittedName>
</protein>
<evidence type="ECO:0000313" key="3">
    <source>
        <dbReference type="EMBL" id="KAF2245431.1"/>
    </source>
</evidence>
<keyword evidence="4" id="KW-1185">Reference proteome</keyword>
<dbReference type="AlphaFoldDB" id="A0A6A6I503"/>
<dbReference type="GeneID" id="54589541"/>
<sequence>METANTTEASSSKRVNLGAVGIASIFAALVVSILALWLIVEYRKKCNRPRTLIPLHLGHAAVPIQLTTPRRPPPVVVHHSNTQLHIHSSREISSHANVSTESIDTLPVYDEPPPPYVILMDGSDPCPSPDQALARDGTARYHA</sequence>
<name>A0A6A6I503_9PLEO</name>
<evidence type="ECO:0000256" key="2">
    <source>
        <dbReference type="SAM" id="Phobius"/>
    </source>
</evidence>
<keyword evidence="2" id="KW-0472">Membrane</keyword>
<keyword evidence="2" id="KW-0812">Transmembrane</keyword>
<feature type="transmembrane region" description="Helical" evidence="2">
    <location>
        <begin position="20"/>
        <end position="40"/>
    </location>
</feature>
<evidence type="ECO:0000313" key="4">
    <source>
        <dbReference type="Proteomes" id="UP000800094"/>
    </source>
</evidence>
<organism evidence="3 4">
    <name type="scientific">Trematosphaeria pertusa</name>
    <dbReference type="NCBI Taxonomy" id="390896"/>
    <lineage>
        <taxon>Eukaryota</taxon>
        <taxon>Fungi</taxon>
        <taxon>Dikarya</taxon>
        <taxon>Ascomycota</taxon>
        <taxon>Pezizomycotina</taxon>
        <taxon>Dothideomycetes</taxon>
        <taxon>Pleosporomycetidae</taxon>
        <taxon>Pleosporales</taxon>
        <taxon>Massarineae</taxon>
        <taxon>Trematosphaeriaceae</taxon>
        <taxon>Trematosphaeria</taxon>
    </lineage>
</organism>